<feature type="compositionally biased region" description="Basic and acidic residues" evidence="1">
    <location>
        <begin position="29"/>
        <end position="40"/>
    </location>
</feature>
<proteinExistence type="predicted"/>
<feature type="region of interest" description="Disordered" evidence="1">
    <location>
        <begin position="1"/>
        <end position="96"/>
    </location>
</feature>
<organism evidence="2 3">
    <name type="scientific">Eumeta variegata</name>
    <name type="common">Bagworm moth</name>
    <name type="synonym">Eumeta japonica</name>
    <dbReference type="NCBI Taxonomy" id="151549"/>
    <lineage>
        <taxon>Eukaryota</taxon>
        <taxon>Metazoa</taxon>
        <taxon>Ecdysozoa</taxon>
        <taxon>Arthropoda</taxon>
        <taxon>Hexapoda</taxon>
        <taxon>Insecta</taxon>
        <taxon>Pterygota</taxon>
        <taxon>Neoptera</taxon>
        <taxon>Endopterygota</taxon>
        <taxon>Lepidoptera</taxon>
        <taxon>Glossata</taxon>
        <taxon>Ditrysia</taxon>
        <taxon>Tineoidea</taxon>
        <taxon>Psychidae</taxon>
        <taxon>Oiketicinae</taxon>
        <taxon>Eumeta</taxon>
    </lineage>
</organism>
<reference evidence="2 3" key="1">
    <citation type="journal article" date="2019" name="Commun. Biol.">
        <title>The bagworm genome reveals a unique fibroin gene that provides high tensile strength.</title>
        <authorList>
            <person name="Kono N."/>
            <person name="Nakamura H."/>
            <person name="Ohtoshi R."/>
            <person name="Tomita M."/>
            <person name="Numata K."/>
            <person name="Arakawa K."/>
        </authorList>
    </citation>
    <scope>NUCLEOTIDE SEQUENCE [LARGE SCALE GENOMIC DNA]</scope>
</reference>
<dbReference type="Proteomes" id="UP000299102">
    <property type="component" value="Unassembled WGS sequence"/>
</dbReference>
<feature type="compositionally biased region" description="Polar residues" evidence="1">
    <location>
        <begin position="82"/>
        <end position="96"/>
    </location>
</feature>
<gene>
    <name evidence="2" type="ORF">EVAR_98244_1</name>
</gene>
<accession>A0A4C1Y2X6</accession>
<protein>
    <submittedName>
        <fullName evidence="2">Uncharacterized protein</fullName>
    </submittedName>
</protein>
<evidence type="ECO:0000256" key="1">
    <source>
        <dbReference type="SAM" id="MobiDB-lite"/>
    </source>
</evidence>
<sequence>MGLNSALRPAFNSDTTHGSNLYEARIMQKKCDPEKGERTQHTSGLIAGRPPRPAGAADRRPPALGPVSRRLPCVTGHKSPNKTENSFVKSTQPSEP</sequence>
<comment type="caution">
    <text evidence="2">The sequence shown here is derived from an EMBL/GenBank/DDBJ whole genome shotgun (WGS) entry which is preliminary data.</text>
</comment>
<evidence type="ECO:0000313" key="3">
    <source>
        <dbReference type="Proteomes" id="UP000299102"/>
    </source>
</evidence>
<name>A0A4C1Y2X6_EUMVA</name>
<dbReference type="EMBL" id="BGZK01001032">
    <property type="protein sequence ID" value="GBP69172.1"/>
    <property type="molecule type" value="Genomic_DNA"/>
</dbReference>
<keyword evidence="3" id="KW-1185">Reference proteome</keyword>
<dbReference type="AlphaFoldDB" id="A0A4C1Y2X6"/>
<evidence type="ECO:0000313" key="2">
    <source>
        <dbReference type="EMBL" id="GBP69172.1"/>
    </source>
</evidence>